<sequence length="190" mass="20667">MEITRSKYEVINAALYHVVSFCVLISASFLLILFQTIFSYFVASESDLAWPSVLIPFGYIAAFLVVLTAGATLTAGLVNSDVWDTAAIVSCIFPLIVTIASACTTIQQYVDGSLHKLSMLIMGIVNTVIAFLCLIHSILLCAEFHLCIKVKEHDPLPVIEVPIPKITLNEGNVSLDEANCVDDSDQLARS</sequence>
<dbReference type="OrthoDB" id="6243311at2759"/>
<feature type="transmembrane region" description="Helical" evidence="1">
    <location>
        <begin position="14"/>
        <end position="41"/>
    </location>
</feature>
<reference evidence="2 3" key="1">
    <citation type="submission" date="2019-03" db="EMBL/GenBank/DDBJ databases">
        <title>An improved genome assembly of the fluke Schistosoma japonicum.</title>
        <authorList>
            <person name="Hu W."/>
            <person name="Luo F."/>
            <person name="Yin M."/>
            <person name="Mo X."/>
            <person name="Sun C."/>
            <person name="Wu Q."/>
            <person name="Zhu B."/>
            <person name="Xiang M."/>
            <person name="Wang J."/>
            <person name="Wang Y."/>
            <person name="Zhang T."/>
            <person name="Xu B."/>
            <person name="Zheng H."/>
            <person name="Feng Z."/>
        </authorList>
    </citation>
    <scope>NUCLEOTIDE SEQUENCE [LARGE SCALE GENOMIC DNA]</scope>
    <source>
        <strain evidence="2">HuSjv2</strain>
        <tissue evidence="2">Worms</tissue>
    </source>
</reference>
<evidence type="ECO:0000313" key="2">
    <source>
        <dbReference type="EMBL" id="TNN20474.1"/>
    </source>
</evidence>
<dbReference type="Proteomes" id="UP000311919">
    <property type="component" value="Unassembled WGS sequence"/>
</dbReference>
<feature type="transmembrane region" description="Helical" evidence="1">
    <location>
        <begin position="119"/>
        <end position="142"/>
    </location>
</feature>
<keyword evidence="1" id="KW-0812">Transmembrane</keyword>
<protein>
    <submittedName>
        <fullName evidence="2">Uncharacterized protein</fullName>
    </submittedName>
</protein>
<evidence type="ECO:0000256" key="1">
    <source>
        <dbReference type="SAM" id="Phobius"/>
    </source>
</evidence>
<evidence type="ECO:0000313" key="3">
    <source>
        <dbReference type="Proteomes" id="UP000311919"/>
    </source>
</evidence>
<dbReference type="EMBL" id="SKCS01000025">
    <property type="protein sequence ID" value="TNN20474.1"/>
    <property type="molecule type" value="Genomic_DNA"/>
</dbReference>
<keyword evidence="1" id="KW-0472">Membrane</keyword>
<name>A0A4Z2DVD4_SCHJA</name>
<comment type="caution">
    <text evidence="2">The sequence shown here is derived from an EMBL/GenBank/DDBJ whole genome shotgun (WGS) entry which is preliminary data.</text>
</comment>
<feature type="transmembrane region" description="Helical" evidence="1">
    <location>
        <begin position="53"/>
        <end position="78"/>
    </location>
</feature>
<dbReference type="AlphaFoldDB" id="A0A4Z2DVD4"/>
<keyword evidence="3" id="KW-1185">Reference proteome</keyword>
<organism evidence="2 3">
    <name type="scientific">Schistosoma japonicum</name>
    <name type="common">Blood fluke</name>
    <dbReference type="NCBI Taxonomy" id="6182"/>
    <lineage>
        <taxon>Eukaryota</taxon>
        <taxon>Metazoa</taxon>
        <taxon>Spiralia</taxon>
        <taxon>Lophotrochozoa</taxon>
        <taxon>Platyhelminthes</taxon>
        <taxon>Trematoda</taxon>
        <taxon>Digenea</taxon>
        <taxon>Strigeidida</taxon>
        <taxon>Schistosomatoidea</taxon>
        <taxon>Schistosomatidae</taxon>
        <taxon>Schistosoma</taxon>
    </lineage>
</organism>
<proteinExistence type="predicted"/>
<gene>
    <name evidence="2" type="ORF">EWB00_003911</name>
</gene>
<keyword evidence="1" id="KW-1133">Transmembrane helix</keyword>
<dbReference type="EMBL" id="SKCS01000025">
    <property type="protein sequence ID" value="TNN20473.1"/>
    <property type="molecule type" value="Genomic_DNA"/>
</dbReference>
<accession>A0A4Z2DVD4</accession>
<feature type="transmembrane region" description="Helical" evidence="1">
    <location>
        <begin position="85"/>
        <end position="107"/>
    </location>
</feature>